<dbReference type="InterPro" id="IPR023391">
    <property type="entry name" value="Prot_translocase_SecE_dom_sf"/>
</dbReference>
<accession>A0A7C2UQB6</accession>
<proteinExistence type="predicted"/>
<dbReference type="GO" id="GO:0008320">
    <property type="term" value="F:protein transmembrane transporter activity"/>
    <property type="evidence" value="ECO:0007669"/>
    <property type="project" value="InterPro"/>
</dbReference>
<dbReference type="EMBL" id="DSFE01000026">
    <property type="protein sequence ID" value="HEU97405.1"/>
    <property type="molecule type" value="Genomic_DNA"/>
</dbReference>
<keyword evidence="1" id="KW-1133">Transmembrane helix</keyword>
<keyword evidence="1" id="KW-0812">Transmembrane</keyword>
<protein>
    <submittedName>
        <fullName evidence="2">Protein translocase SEC61 complex subunit gamma</fullName>
    </submittedName>
</protein>
<reference evidence="2" key="1">
    <citation type="journal article" date="2020" name="mSystems">
        <title>Genome- and Community-Level Interaction Insights into Carbon Utilization and Element Cycling Functions of Hydrothermarchaeota in Hydrothermal Sediment.</title>
        <authorList>
            <person name="Zhou Z."/>
            <person name="Liu Y."/>
            <person name="Xu W."/>
            <person name="Pan J."/>
            <person name="Luo Z.H."/>
            <person name="Li M."/>
        </authorList>
    </citation>
    <scope>NUCLEOTIDE SEQUENCE [LARGE SCALE GENOMIC DNA]</scope>
    <source>
        <strain evidence="2">SpSt-1259</strain>
    </source>
</reference>
<evidence type="ECO:0000256" key="1">
    <source>
        <dbReference type="SAM" id="Phobius"/>
    </source>
</evidence>
<dbReference type="AlphaFoldDB" id="A0A7C2UQB6"/>
<keyword evidence="1" id="KW-0472">Membrane</keyword>
<dbReference type="Gene3D" id="1.20.5.820">
    <property type="entry name" value="Preprotein translocase SecE subunit"/>
    <property type="match status" value="1"/>
</dbReference>
<gene>
    <name evidence="2" type="ORF">ENO36_00915</name>
</gene>
<evidence type="ECO:0000313" key="2">
    <source>
        <dbReference type="EMBL" id="HEU97405.1"/>
    </source>
</evidence>
<dbReference type="Proteomes" id="UP000885664">
    <property type="component" value="Unassembled WGS sequence"/>
</dbReference>
<sequence>MLSMWRRILKLSRKPDRDEFKLLLKLNLLGFTLVGSIAYVIHILVTVVFPAIRGG</sequence>
<organism evidence="2">
    <name type="scientific">Fervidicoccus fontis</name>
    <dbReference type="NCBI Taxonomy" id="683846"/>
    <lineage>
        <taxon>Archaea</taxon>
        <taxon>Thermoproteota</taxon>
        <taxon>Thermoprotei</taxon>
        <taxon>Fervidicoccales</taxon>
        <taxon>Fervidicoccaceae</taxon>
        <taxon>Fervidicoccus</taxon>
    </lineage>
</organism>
<comment type="caution">
    <text evidence="2">The sequence shown here is derived from an EMBL/GenBank/DDBJ whole genome shotgun (WGS) entry which is preliminary data.</text>
</comment>
<dbReference type="NCBIfam" id="TIGR00327">
    <property type="entry name" value="secE_euk_arch"/>
    <property type="match status" value="1"/>
</dbReference>
<name>A0A7C2UQB6_9CREN</name>
<dbReference type="InterPro" id="IPR008158">
    <property type="entry name" value="Translocase_Sec61-g"/>
</dbReference>
<dbReference type="SUPFAM" id="SSF103456">
    <property type="entry name" value="Preprotein translocase SecE subunit"/>
    <property type="match status" value="1"/>
</dbReference>
<feature type="transmembrane region" description="Helical" evidence="1">
    <location>
        <begin position="22"/>
        <end position="52"/>
    </location>
</feature>
<dbReference type="GO" id="GO:0016020">
    <property type="term" value="C:membrane"/>
    <property type="evidence" value="ECO:0007669"/>
    <property type="project" value="InterPro"/>
</dbReference>